<proteinExistence type="predicted"/>
<name>A0AAV5V1Y0_9BILA</name>
<dbReference type="Proteomes" id="UP001432322">
    <property type="component" value="Unassembled WGS sequence"/>
</dbReference>
<feature type="non-terminal residue" evidence="2">
    <location>
        <position position="1"/>
    </location>
</feature>
<sequence length="120" mass="12768">LSEECIQENSVITCLDGKLITIGDIFFQTVFDRATCIGAVWFGTTCAGEVFLPGESPFFNCTEPTTTVPTTTQPTTTVPTTTQPTTTMPTTTQPTTTVPTTTQPTITVPTTTQPTTTVPT</sequence>
<dbReference type="EMBL" id="BTSY01000002">
    <property type="protein sequence ID" value="GMT13580.1"/>
    <property type="molecule type" value="Genomic_DNA"/>
</dbReference>
<protein>
    <recommendedName>
        <fullName evidence="4">Carbohydrate-binding protein</fullName>
    </recommendedName>
</protein>
<reference evidence="2" key="1">
    <citation type="submission" date="2023-10" db="EMBL/GenBank/DDBJ databases">
        <title>Genome assembly of Pristionchus species.</title>
        <authorList>
            <person name="Yoshida K."/>
            <person name="Sommer R.J."/>
        </authorList>
    </citation>
    <scope>NUCLEOTIDE SEQUENCE</scope>
    <source>
        <strain evidence="2">RS5133</strain>
    </source>
</reference>
<accession>A0AAV5V1Y0</accession>
<gene>
    <name evidence="2" type="ORF">PFISCL1PPCAC_4877</name>
</gene>
<evidence type="ECO:0000313" key="2">
    <source>
        <dbReference type="EMBL" id="GMT13580.1"/>
    </source>
</evidence>
<keyword evidence="3" id="KW-1185">Reference proteome</keyword>
<evidence type="ECO:0008006" key="4">
    <source>
        <dbReference type="Google" id="ProtNLM"/>
    </source>
</evidence>
<feature type="non-terminal residue" evidence="2">
    <location>
        <position position="120"/>
    </location>
</feature>
<dbReference type="AlphaFoldDB" id="A0AAV5V1Y0"/>
<evidence type="ECO:0000256" key="1">
    <source>
        <dbReference type="SAM" id="MobiDB-lite"/>
    </source>
</evidence>
<feature type="region of interest" description="Disordered" evidence="1">
    <location>
        <begin position="64"/>
        <end position="120"/>
    </location>
</feature>
<evidence type="ECO:0000313" key="3">
    <source>
        <dbReference type="Proteomes" id="UP001432322"/>
    </source>
</evidence>
<organism evidence="2 3">
    <name type="scientific">Pristionchus fissidentatus</name>
    <dbReference type="NCBI Taxonomy" id="1538716"/>
    <lineage>
        <taxon>Eukaryota</taxon>
        <taxon>Metazoa</taxon>
        <taxon>Ecdysozoa</taxon>
        <taxon>Nematoda</taxon>
        <taxon>Chromadorea</taxon>
        <taxon>Rhabditida</taxon>
        <taxon>Rhabditina</taxon>
        <taxon>Diplogasteromorpha</taxon>
        <taxon>Diplogasteroidea</taxon>
        <taxon>Neodiplogasteridae</taxon>
        <taxon>Pristionchus</taxon>
    </lineage>
</organism>
<comment type="caution">
    <text evidence="2">The sequence shown here is derived from an EMBL/GenBank/DDBJ whole genome shotgun (WGS) entry which is preliminary data.</text>
</comment>